<gene>
    <name evidence="5" type="ORF">SAMN05421545_2502</name>
</gene>
<keyword evidence="3 5" id="KW-0067">ATP-binding</keyword>
<dbReference type="EMBL" id="FTNM01000003">
    <property type="protein sequence ID" value="SIR14273.1"/>
    <property type="molecule type" value="Genomic_DNA"/>
</dbReference>
<dbReference type="GO" id="GO:0016887">
    <property type="term" value="F:ATP hydrolysis activity"/>
    <property type="evidence" value="ECO:0007669"/>
    <property type="project" value="InterPro"/>
</dbReference>
<dbReference type="SMART" id="SM00382">
    <property type="entry name" value="AAA"/>
    <property type="match status" value="1"/>
</dbReference>
<keyword evidence="1" id="KW-0813">Transport</keyword>
<evidence type="ECO:0000313" key="5">
    <source>
        <dbReference type="EMBL" id="SIR14273.1"/>
    </source>
</evidence>
<keyword evidence="6" id="KW-1185">Reference proteome</keyword>
<dbReference type="AlphaFoldDB" id="A0A1N6YI74"/>
<accession>A0A1N6YI74</accession>
<keyword evidence="2" id="KW-0547">Nucleotide-binding</keyword>
<dbReference type="InterPro" id="IPR003593">
    <property type="entry name" value="AAA+_ATPase"/>
</dbReference>
<evidence type="ECO:0000256" key="3">
    <source>
        <dbReference type="ARBA" id="ARBA00022840"/>
    </source>
</evidence>
<sequence>MIQINNLSFGYSRKSLLFRNLNLRLQEGHIYGLLGKNGAGKSTLLKNMAGLVFPLEGSCQVNGFDASKRYPAMLQDLYFIPEEIYMPALTARQFVANTAPFYPFFDEDVFYSYLSEFDVPQHAVFNKLSFGQQKKAIIAFGLATNASVLIMDEPTNGLDIPSKVQFRRIIASALTENRCIIISTHQVRDLDSLIDTLVVVHDREIVLNESLDAISERLTFTTIPESESSNALYTEDALRGKQAILPNLLGNYSKVDMELLFNAITSGNTSVTEILQRPQYEKSL</sequence>
<dbReference type="RefSeq" id="WP_076422357.1">
    <property type="nucleotide sequence ID" value="NZ_FTNM01000003.1"/>
</dbReference>
<dbReference type="InterPro" id="IPR027417">
    <property type="entry name" value="P-loop_NTPase"/>
</dbReference>
<evidence type="ECO:0000256" key="1">
    <source>
        <dbReference type="ARBA" id="ARBA00022448"/>
    </source>
</evidence>
<proteinExistence type="predicted"/>
<dbReference type="OrthoDB" id="9808363at2"/>
<organism evidence="5 6">
    <name type="scientific">Pontibacter lucknowensis</name>
    <dbReference type="NCBI Taxonomy" id="1077936"/>
    <lineage>
        <taxon>Bacteria</taxon>
        <taxon>Pseudomonadati</taxon>
        <taxon>Bacteroidota</taxon>
        <taxon>Cytophagia</taxon>
        <taxon>Cytophagales</taxon>
        <taxon>Hymenobacteraceae</taxon>
        <taxon>Pontibacter</taxon>
    </lineage>
</organism>
<protein>
    <submittedName>
        <fullName evidence="5">ABC-2 type transport system ATP-binding protein</fullName>
    </submittedName>
</protein>
<dbReference type="Proteomes" id="UP000185924">
    <property type="component" value="Unassembled WGS sequence"/>
</dbReference>
<feature type="domain" description="ABC transporter" evidence="4">
    <location>
        <begin position="2"/>
        <end position="227"/>
    </location>
</feature>
<name>A0A1N6YI74_9BACT</name>
<dbReference type="PROSITE" id="PS50893">
    <property type="entry name" value="ABC_TRANSPORTER_2"/>
    <property type="match status" value="1"/>
</dbReference>
<dbReference type="Gene3D" id="3.40.50.300">
    <property type="entry name" value="P-loop containing nucleotide triphosphate hydrolases"/>
    <property type="match status" value="1"/>
</dbReference>
<dbReference type="Pfam" id="PF00005">
    <property type="entry name" value="ABC_tran"/>
    <property type="match status" value="1"/>
</dbReference>
<dbReference type="InterPro" id="IPR051782">
    <property type="entry name" value="ABC_Transporter_VariousFunc"/>
</dbReference>
<reference evidence="6" key="1">
    <citation type="submission" date="2017-01" db="EMBL/GenBank/DDBJ databases">
        <authorList>
            <person name="Varghese N."/>
            <person name="Submissions S."/>
        </authorList>
    </citation>
    <scope>NUCLEOTIDE SEQUENCE [LARGE SCALE GENOMIC DNA]</scope>
    <source>
        <strain evidence="6">DM9</strain>
    </source>
</reference>
<dbReference type="SUPFAM" id="SSF52540">
    <property type="entry name" value="P-loop containing nucleoside triphosphate hydrolases"/>
    <property type="match status" value="1"/>
</dbReference>
<evidence type="ECO:0000256" key="2">
    <source>
        <dbReference type="ARBA" id="ARBA00022741"/>
    </source>
</evidence>
<dbReference type="InterPro" id="IPR003439">
    <property type="entry name" value="ABC_transporter-like_ATP-bd"/>
</dbReference>
<dbReference type="STRING" id="1077936.SAMN05421545_2502"/>
<evidence type="ECO:0000313" key="6">
    <source>
        <dbReference type="Proteomes" id="UP000185924"/>
    </source>
</evidence>
<dbReference type="CDD" id="cd03230">
    <property type="entry name" value="ABC_DR_subfamily_A"/>
    <property type="match status" value="1"/>
</dbReference>
<dbReference type="GO" id="GO:0005524">
    <property type="term" value="F:ATP binding"/>
    <property type="evidence" value="ECO:0007669"/>
    <property type="project" value="UniProtKB-KW"/>
</dbReference>
<evidence type="ECO:0000259" key="4">
    <source>
        <dbReference type="PROSITE" id="PS50893"/>
    </source>
</evidence>
<dbReference type="PANTHER" id="PTHR42939">
    <property type="entry name" value="ABC TRANSPORTER ATP-BINDING PROTEIN ALBC-RELATED"/>
    <property type="match status" value="1"/>
</dbReference>
<dbReference type="PANTHER" id="PTHR42939:SF1">
    <property type="entry name" value="ABC TRANSPORTER ATP-BINDING PROTEIN ALBC-RELATED"/>
    <property type="match status" value="1"/>
</dbReference>